<dbReference type="GeneID" id="9056658"/>
<evidence type="ECO:0000313" key="11">
    <source>
        <dbReference type="EMBL" id="EER11124.1"/>
    </source>
</evidence>
<keyword evidence="11" id="KW-0804">Transcription</keyword>
<evidence type="ECO:0000256" key="6">
    <source>
        <dbReference type="ARBA" id="ARBA00022946"/>
    </source>
</evidence>
<keyword evidence="4 9" id="KW-0863">Zinc-finger</keyword>
<evidence type="ECO:0000313" key="12">
    <source>
        <dbReference type="Proteomes" id="UP000007800"/>
    </source>
</evidence>
<gene>
    <name evidence="11" type="ORF">Pmar_PMAR020103</name>
</gene>
<evidence type="ECO:0000256" key="8">
    <source>
        <dbReference type="ARBA" id="ARBA00023186"/>
    </source>
</evidence>
<dbReference type="GO" id="GO:0003676">
    <property type="term" value="F:nucleic acid binding"/>
    <property type="evidence" value="ECO:0007669"/>
    <property type="project" value="InterPro"/>
</dbReference>
<dbReference type="Proteomes" id="UP000007800">
    <property type="component" value="Unassembled WGS sequence"/>
</dbReference>
<dbReference type="Gene3D" id="1.10.3580.10">
    <property type="entry name" value="ATP12 ATPase"/>
    <property type="match status" value="1"/>
</dbReference>
<evidence type="ECO:0000256" key="7">
    <source>
        <dbReference type="ARBA" id="ARBA00023128"/>
    </source>
</evidence>
<evidence type="ECO:0000256" key="5">
    <source>
        <dbReference type="ARBA" id="ARBA00022833"/>
    </source>
</evidence>
<dbReference type="SUPFAM" id="SSF57783">
    <property type="entry name" value="Zinc beta-ribbon"/>
    <property type="match status" value="1"/>
</dbReference>
<keyword evidence="8" id="KW-0143">Chaperone</keyword>
<protein>
    <submittedName>
        <fullName evidence="11">DNA-directed RNA polymerase I, putative</fullName>
    </submittedName>
</protein>
<dbReference type="RefSeq" id="XP_002779329.1">
    <property type="nucleotide sequence ID" value="XM_002779283.1"/>
</dbReference>
<dbReference type="InterPro" id="IPR023335">
    <property type="entry name" value="ATP12_ortho_dom_sf"/>
</dbReference>
<dbReference type="InterPro" id="IPR011419">
    <property type="entry name" value="ATP12_ATP_synth-F1-assembly"/>
</dbReference>
<dbReference type="InterPro" id="IPR001222">
    <property type="entry name" value="Znf_TFIIS"/>
</dbReference>
<dbReference type="PROSITE" id="PS51133">
    <property type="entry name" value="ZF_TFIIS_2"/>
    <property type="match status" value="1"/>
</dbReference>
<dbReference type="Pfam" id="PF07542">
    <property type="entry name" value="ATP12"/>
    <property type="match status" value="1"/>
</dbReference>
<dbReference type="CDD" id="cd10507">
    <property type="entry name" value="Zn-ribbon_RPA12"/>
    <property type="match status" value="1"/>
</dbReference>
<evidence type="ECO:0000259" key="10">
    <source>
        <dbReference type="PROSITE" id="PS51133"/>
    </source>
</evidence>
<dbReference type="InParanoid" id="C5KWP9"/>
<evidence type="ECO:0000256" key="3">
    <source>
        <dbReference type="ARBA" id="ARBA00022723"/>
    </source>
</evidence>
<feature type="domain" description="TFIIS-type" evidence="10">
    <location>
        <begin position="365"/>
        <end position="405"/>
    </location>
</feature>
<reference evidence="11 12" key="1">
    <citation type="submission" date="2008-07" db="EMBL/GenBank/DDBJ databases">
        <authorList>
            <person name="El-Sayed N."/>
            <person name="Caler E."/>
            <person name="Inman J."/>
            <person name="Amedeo P."/>
            <person name="Hass B."/>
            <person name="Wortman J."/>
        </authorList>
    </citation>
    <scope>NUCLEOTIDE SEQUENCE [LARGE SCALE GENOMIC DNA]</scope>
    <source>
        <strain evidence="12">ATCC 50983 / TXsc</strain>
    </source>
</reference>
<keyword evidence="11" id="KW-0240">DNA-directed RNA polymerase</keyword>
<dbReference type="PROSITE" id="PS00466">
    <property type="entry name" value="ZF_TFIIS_1"/>
    <property type="match status" value="1"/>
</dbReference>
<dbReference type="InterPro" id="IPR034004">
    <property type="entry name" value="Zn_ribbon_RPA12_C"/>
</dbReference>
<comment type="similarity">
    <text evidence="2">Belongs to the ATP12 family.</text>
</comment>
<keyword evidence="3" id="KW-0479">Metal-binding</keyword>
<keyword evidence="7" id="KW-0496">Mitochondrion</keyword>
<dbReference type="GO" id="GO:0006351">
    <property type="term" value="P:DNA-templated transcription"/>
    <property type="evidence" value="ECO:0007669"/>
    <property type="project" value="InterPro"/>
</dbReference>
<dbReference type="AlphaFoldDB" id="C5KWP9"/>
<evidence type="ECO:0000256" key="2">
    <source>
        <dbReference type="ARBA" id="ARBA00008231"/>
    </source>
</evidence>
<proteinExistence type="inferred from homology"/>
<dbReference type="PANTHER" id="PTHR21013">
    <property type="entry name" value="ATP SYNTHASE MITOCHONDRIAL F1 COMPLEX ASSEMBLY FACTOR 2/ATP12 PROTEIN, MITOCHONDRIAL PRECURSOR"/>
    <property type="match status" value="1"/>
</dbReference>
<evidence type="ECO:0000256" key="1">
    <source>
        <dbReference type="ARBA" id="ARBA00004173"/>
    </source>
</evidence>
<name>C5KWP9_PERM5</name>
<dbReference type="SUPFAM" id="SSF160909">
    <property type="entry name" value="ATP12-like"/>
    <property type="match status" value="1"/>
</dbReference>
<dbReference type="SMART" id="SM00440">
    <property type="entry name" value="ZnF_C2C2"/>
    <property type="match status" value="1"/>
</dbReference>
<dbReference type="EMBL" id="GG677039">
    <property type="protein sequence ID" value="EER11124.1"/>
    <property type="molecule type" value="Genomic_DNA"/>
</dbReference>
<dbReference type="Pfam" id="PF01096">
    <property type="entry name" value="Zn_ribbon_TFIIS"/>
    <property type="match status" value="1"/>
</dbReference>
<keyword evidence="6" id="KW-0809">Transit peptide</keyword>
<dbReference type="InterPro" id="IPR042272">
    <property type="entry name" value="ATP12_ATP_synth-F1-assembly_N"/>
</dbReference>
<dbReference type="GO" id="GO:0000428">
    <property type="term" value="C:DNA-directed RNA polymerase complex"/>
    <property type="evidence" value="ECO:0007669"/>
    <property type="project" value="UniProtKB-KW"/>
</dbReference>
<comment type="subcellular location">
    <subcellularLocation>
        <location evidence="1">Mitochondrion</location>
    </subcellularLocation>
</comment>
<evidence type="ECO:0000256" key="4">
    <source>
        <dbReference type="ARBA" id="ARBA00022771"/>
    </source>
</evidence>
<keyword evidence="12" id="KW-1185">Reference proteome</keyword>
<dbReference type="GO" id="GO:0005739">
    <property type="term" value="C:mitochondrion"/>
    <property type="evidence" value="ECO:0007669"/>
    <property type="project" value="UniProtKB-SubCell"/>
</dbReference>
<dbReference type="Gene3D" id="2.20.25.10">
    <property type="match status" value="1"/>
</dbReference>
<accession>C5KWP9</accession>
<dbReference type="GO" id="GO:0033615">
    <property type="term" value="P:mitochondrial proton-transporting ATP synthase complex assembly"/>
    <property type="evidence" value="ECO:0007669"/>
    <property type="project" value="TreeGrafter"/>
</dbReference>
<dbReference type="GO" id="GO:0008270">
    <property type="term" value="F:zinc ion binding"/>
    <property type="evidence" value="ECO:0007669"/>
    <property type="project" value="UniProtKB-KW"/>
</dbReference>
<sequence length="408" mass="46300">MSLRQSHRLLAALPSNTARAHKRFYDVVKVARNGIDEGGGWTVLLDGKRLSTPAKHRLALPSEGLAFAVAEEWAEQDKFIRPHFMPLMALAATTIDLTAKDMSAVVERNLHYLNTDLTCYGEYPEWGEYRSFVSKEFDCKIASCRGISLPKHSEGADAALRAYLSTLTPWELTAFDEMSRTAKSVVIALNYYLGNTSLEEACRASVLEELENRGKWGTLVVVVGMSSFRPHGPFGPLVPAVTSSEWLKRKPLGYKDPAEKDSSEKDMELCADESELPEWAKVSKEEYFKYENMFCGYCGSFYDQRQRGQYSVCSRCGAKRDRFVTGPLMESHAVLDYGEMKVWMKNIIDEEEGKEKKDDKKMALVDEECPKCKNPRMAFWTQQLRSADEGQTVFYECQKCGYRFNVNT</sequence>
<dbReference type="OrthoDB" id="282152at2759"/>
<dbReference type="PANTHER" id="PTHR21013:SF10">
    <property type="entry name" value="ATP SYNTHASE MITOCHONDRIAL F1 COMPLEX ASSEMBLY FACTOR 2"/>
    <property type="match status" value="1"/>
</dbReference>
<organism evidence="12">
    <name type="scientific">Perkinsus marinus (strain ATCC 50983 / TXsc)</name>
    <dbReference type="NCBI Taxonomy" id="423536"/>
    <lineage>
        <taxon>Eukaryota</taxon>
        <taxon>Sar</taxon>
        <taxon>Alveolata</taxon>
        <taxon>Perkinsozoa</taxon>
        <taxon>Perkinsea</taxon>
        <taxon>Perkinsida</taxon>
        <taxon>Perkinsidae</taxon>
        <taxon>Perkinsus</taxon>
    </lineage>
</organism>
<dbReference type="Gene3D" id="3.30.2180.10">
    <property type="entry name" value="ATP12-like"/>
    <property type="match status" value="1"/>
</dbReference>
<keyword evidence="5" id="KW-0862">Zinc</keyword>
<evidence type="ECO:0000256" key="9">
    <source>
        <dbReference type="PROSITE-ProRule" id="PRU00472"/>
    </source>
</evidence>